<dbReference type="SMART" id="SM00052">
    <property type="entry name" value="EAL"/>
    <property type="match status" value="1"/>
</dbReference>
<dbReference type="InterPro" id="IPR043128">
    <property type="entry name" value="Rev_trsase/Diguanyl_cyclase"/>
</dbReference>
<dbReference type="PROSITE" id="PS50887">
    <property type="entry name" value="GGDEF"/>
    <property type="match status" value="1"/>
</dbReference>
<dbReference type="InterPro" id="IPR035919">
    <property type="entry name" value="EAL_sf"/>
</dbReference>
<sequence length="450" mass="48945">MSSSGFPSHQAGHDSLTGLPNRAQFGELLDAALASARIRGTEIAVLFCDLNRFKVINDSLGHQAGDDVLITAARRLRAAVRSGDTVARLSGDEFVILCEDVDRGRCADDIAERIHHNFTSPVHLGDQRVHASCSVGIAYGSSHTAGEMLRNADMAMYRAKRSEIGASAVFDEALHGWAARRLDVENGLRQALRRGELRLHYQPIVRAGDGFVERMEALVRWHRPGHGVLGPAEFLEIAGEAGLMPQVDRWVLRLACAQAAQWQTPVPIAVNLSPIMFAQPGTADLVTAALAESGLPAHRLAIEIPETLLGNDRPIVTETLKAIRAFGVEVHLDDFGAQYSSLARLRDFKIDVLKIDRSFVANIDDPTNRAIVRAVAGLARSLGIRTVAEGVETDEQLRELQDAQCDFVQGYLIARPMTGQWATDFAARGAGSVVHHQADPAGRDRHPAIR</sequence>
<dbReference type="Gene3D" id="3.20.20.450">
    <property type="entry name" value="EAL domain"/>
    <property type="match status" value="1"/>
</dbReference>
<reference evidence="3 4" key="1">
    <citation type="submission" date="2022-06" db="EMBL/GenBank/DDBJ databases">
        <title>New Species of the Genus Actinoplanes, ActinopZanes ferrugineus.</title>
        <authorList>
            <person name="Ding P."/>
        </authorList>
    </citation>
    <scope>NUCLEOTIDE SEQUENCE [LARGE SCALE GENOMIC DNA]</scope>
    <source>
        <strain evidence="3 4">TRM88003</strain>
    </source>
</reference>
<organism evidence="3 4">
    <name type="scientific">Paractinoplanes aksuensis</name>
    <dbReference type="NCBI Taxonomy" id="2939490"/>
    <lineage>
        <taxon>Bacteria</taxon>
        <taxon>Bacillati</taxon>
        <taxon>Actinomycetota</taxon>
        <taxon>Actinomycetes</taxon>
        <taxon>Micromonosporales</taxon>
        <taxon>Micromonosporaceae</taxon>
        <taxon>Paractinoplanes</taxon>
    </lineage>
</organism>
<dbReference type="Gene3D" id="3.30.70.270">
    <property type="match status" value="1"/>
</dbReference>
<dbReference type="InterPro" id="IPR000160">
    <property type="entry name" value="GGDEF_dom"/>
</dbReference>
<evidence type="ECO:0000259" key="1">
    <source>
        <dbReference type="PROSITE" id="PS50883"/>
    </source>
</evidence>
<evidence type="ECO:0000313" key="3">
    <source>
        <dbReference type="EMBL" id="MCO8275576.1"/>
    </source>
</evidence>
<dbReference type="Pfam" id="PF00563">
    <property type="entry name" value="EAL"/>
    <property type="match status" value="1"/>
</dbReference>
<dbReference type="SUPFAM" id="SSF55073">
    <property type="entry name" value="Nucleotide cyclase"/>
    <property type="match status" value="1"/>
</dbReference>
<gene>
    <name evidence="3" type="ORF">M1L60_33825</name>
</gene>
<dbReference type="NCBIfam" id="TIGR00254">
    <property type="entry name" value="GGDEF"/>
    <property type="match status" value="1"/>
</dbReference>
<dbReference type="InterPro" id="IPR001633">
    <property type="entry name" value="EAL_dom"/>
</dbReference>
<dbReference type="Pfam" id="PF00990">
    <property type="entry name" value="GGDEF"/>
    <property type="match status" value="1"/>
</dbReference>
<dbReference type="CDD" id="cd01948">
    <property type="entry name" value="EAL"/>
    <property type="match status" value="1"/>
</dbReference>
<dbReference type="InterPro" id="IPR052155">
    <property type="entry name" value="Biofilm_reg_signaling"/>
</dbReference>
<dbReference type="SMART" id="SM00267">
    <property type="entry name" value="GGDEF"/>
    <property type="match status" value="1"/>
</dbReference>
<dbReference type="Proteomes" id="UP001523369">
    <property type="component" value="Unassembled WGS sequence"/>
</dbReference>
<dbReference type="RefSeq" id="WP_253241638.1">
    <property type="nucleotide sequence ID" value="NZ_JAMYJR010000038.1"/>
</dbReference>
<proteinExistence type="predicted"/>
<dbReference type="PROSITE" id="PS50883">
    <property type="entry name" value="EAL"/>
    <property type="match status" value="1"/>
</dbReference>
<keyword evidence="4" id="KW-1185">Reference proteome</keyword>
<evidence type="ECO:0000259" key="2">
    <source>
        <dbReference type="PROSITE" id="PS50887"/>
    </source>
</evidence>
<protein>
    <submittedName>
        <fullName evidence="3">Bifunctional diguanylate cyclase/phosphodiesterase</fullName>
    </submittedName>
</protein>
<dbReference type="CDD" id="cd01949">
    <property type="entry name" value="GGDEF"/>
    <property type="match status" value="1"/>
</dbReference>
<dbReference type="InterPro" id="IPR029787">
    <property type="entry name" value="Nucleotide_cyclase"/>
</dbReference>
<name>A0ABT1E163_9ACTN</name>
<feature type="domain" description="GGDEF" evidence="2">
    <location>
        <begin position="41"/>
        <end position="172"/>
    </location>
</feature>
<dbReference type="EMBL" id="JAMYJR010000038">
    <property type="protein sequence ID" value="MCO8275576.1"/>
    <property type="molecule type" value="Genomic_DNA"/>
</dbReference>
<comment type="caution">
    <text evidence="3">The sequence shown here is derived from an EMBL/GenBank/DDBJ whole genome shotgun (WGS) entry which is preliminary data.</text>
</comment>
<feature type="domain" description="EAL" evidence="1">
    <location>
        <begin position="181"/>
        <end position="430"/>
    </location>
</feature>
<accession>A0ABT1E163</accession>
<dbReference type="SUPFAM" id="SSF141868">
    <property type="entry name" value="EAL domain-like"/>
    <property type="match status" value="1"/>
</dbReference>
<evidence type="ECO:0000313" key="4">
    <source>
        <dbReference type="Proteomes" id="UP001523369"/>
    </source>
</evidence>
<dbReference type="PANTHER" id="PTHR44757">
    <property type="entry name" value="DIGUANYLATE CYCLASE DGCP"/>
    <property type="match status" value="1"/>
</dbReference>
<dbReference type="PANTHER" id="PTHR44757:SF2">
    <property type="entry name" value="BIOFILM ARCHITECTURE MAINTENANCE PROTEIN MBAA"/>
    <property type="match status" value="1"/>
</dbReference>